<name>A0A1B1Z3Z9_9BACL</name>
<evidence type="ECO:0000313" key="3">
    <source>
        <dbReference type="EMBL" id="ANX12076.1"/>
    </source>
</evidence>
<reference evidence="3 4" key="1">
    <citation type="submission" date="2016-08" db="EMBL/GenBank/DDBJ databases">
        <title>Complete genome sequence of Fictibacillus arsenicus G25-54, a strain with toxicity to nematodes and a potential arsenic-resistance activity.</title>
        <authorList>
            <person name="Zheng Z."/>
        </authorList>
    </citation>
    <scope>NUCLEOTIDE SEQUENCE [LARGE SCALE GENOMIC DNA]</scope>
    <source>
        <strain evidence="3 4">G25-54</strain>
    </source>
</reference>
<dbReference type="OrthoDB" id="9785185at2"/>
<dbReference type="PANTHER" id="PTHR22916">
    <property type="entry name" value="GLYCOSYLTRANSFERASE"/>
    <property type="match status" value="1"/>
</dbReference>
<keyword evidence="4" id="KW-1185">Reference proteome</keyword>
<feature type="domain" description="Glycosyltransferase 2-like" evidence="2">
    <location>
        <begin position="4"/>
        <end position="159"/>
    </location>
</feature>
<evidence type="ECO:0000256" key="1">
    <source>
        <dbReference type="ARBA" id="ARBA00006739"/>
    </source>
</evidence>
<dbReference type="KEGG" id="far:ABE41_008655"/>
<dbReference type="AlphaFoldDB" id="A0A1B1Z3Z9"/>
<keyword evidence="3" id="KW-0808">Transferase</keyword>
<dbReference type="STRING" id="255247.ABE41_008655"/>
<evidence type="ECO:0000259" key="2">
    <source>
        <dbReference type="Pfam" id="PF00535"/>
    </source>
</evidence>
<accession>A0A1B1Z3Z9</accession>
<dbReference type="InterPro" id="IPR029044">
    <property type="entry name" value="Nucleotide-diphossugar_trans"/>
</dbReference>
<dbReference type="RefSeq" id="WP_066288870.1">
    <property type="nucleotide sequence ID" value="NZ_CP016761.1"/>
</dbReference>
<dbReference type="GO" id="GO:0016740">
    <property type="term" value="F:transferase activity"/>
    <property type="evidence" value="ECO:0007669"/>
    <property type="project" value="UniProtKB-KW"/>
</dbReference>
<dbReference type="InterPro" id="IPR001173">
    <property type="entry name" value="Glyco_trans_2-like"/>
</dbReference>
<protein>
    <submittedName>
        <fullName evidence="3">Glycosyl transferase family 2</fullName>
    </submittedName>
</protein>
<gene>
    <name evidence="3" type="ORF">ABE41_008655</name>
</gene>
<organism evidence="3 4">
    <name type="scientific">Fictibacillus arsenicus</name>
    <dbReference type="NCBI Taxonomy" id="255247"/>
    <lineage>
        <taxon>Bacteria</taxon>
        <taxon>Bacillati</taxon>
        <taxon>Bacillota</taxon>
        <taxon>Bacilli</taxon>
        <taxon>Bacillales</taxon>
        <taxon>Fictibacillaceae</taxon>
        <taxon>Fictibacillus</taxon>
    </lineage>
</organism>
<comment type="similarity">
    <text evidence="1">Belongs to the glycosyltransferase 2 family.</text>
</comment>
<dbReference type="Gene3D" id="3.90.550.10">
    <property type="entry name" value="Spore Coat Polysaccharide Biosynthesis Protein SpsA, Chain A"/>
    <property type="match status" value="1"/>
</dbReference>
<sequence length="235" mass="27921">MKVSIIIPFYNCAYIDQAIKSALSQTYKNIEIIVVNDGSTKHVEKIKPFLNQIKYLEKPNGGTGSALNLGIRHATGSYFAWLSSDDIYYPQKIEKQLQFMHTTGAMVSYTNYFVINELGKKISSPMGVYFHDNKQFLRILRRRCFINGCTVMMKMEIFKEFGLFDESLKFTQDYDYWLRIVPRYKFHYFSEPLIHYRMHVNMGTKKYKKEQRVEIQETIRRHKDAINHTLKMLYR</sequence>
<dbReference type="PANTHER" id="PTHR22916:SF65">
    <property type="entry name" value="SLR1065 PROTEIN"/>
    <property type="match status" value="1"/>
</dbReference>
<dbReference type="Pfam" id="PF00535">
    <property type="entry name" value="Glycos_transf_2"/>
    <property type="match status" value="1"/>
</dbReference>
<dbReference type="Proteomes" id="UP000077412">
    <property type="component" value="Chromosome"/>
</dbReference>
<dbReference type="EMBL" id="CP016761">
    <property type="protein sequence ID" value="ANX12076.1"/>
    <property type="molecule type" value="Genomic_DNA"/>
</dbReference>
<evidence type="ECO:0000313" key="4">
    <source>
        <dbReference type="Proteomes" id="UP000077412"/>
    </source>
</evidence>
<proteinExistence type="inferred from homology"/>
<dbReference type="SUPFAM" id="SSF53448">
    <property type="entry name" value="Nucleotide-diphospho-sugar transferases"/>
    <property type="match status" value="1"/>
</dbReference>